<accession>A0A328UD12</accession>
<dbReference type="EMBL" id="QLYR01000018">
    <property type="protein sequence ID" value="RAQ21995.1"/>
    <property type="molecule type" value="Genomic_DNA"/>
</dbReference>
<evidence type="ECO:0008006" key="4">
    <source>
        <dbReference type="Google" id="ProtNLM"/>
    </source>
</evidence>
<organism evidence="2 3">
    <name type="scientific">Hydrogeniiclostridium mannosilyticum</name>
    <dbReference type="NCBI Taxonomy" id="2764322"/>
    <lineage>
        <taxon>Bacteria</taxon>
        <taxon>Bacillati</taxon>
        <taxon>Bacillota</taxon>
        <taxon>Clostridia</taxon>
        <taxon>Eubacteriales</taxon>
        <taxon>Acutalibacteraceae</taxon>
        <taxon>Hydrogeniiclostridium</taxon>
    </lineage>
</organism>
<evidence type="ECO:0000313" key="3">
    <source>
        <dbReference type="Proteomes" id="UP000249377"/>
    </source>
</evidence>
<sequence>MAVNIGPKIGIDGEAEYRKQLNNIIEQAKTLDTEMRRVTSSFTENDSEQEKLSAQMKVLNEQIRVQKQRVDLLDQGLRESSQKYGDSATQTLKWRQALNDAKTSLNNMEHSLDSTDDGIEDVTESMKDGEKAAFSFGDALTANLTASAITGALSSLKDGIDGIVEGSKEYQKIMGSLEVSSERAGYSAEETAETYKTLYGVLADDQTAATTTANLQALGLEQEQLTELTDAAIGAWATYGDSIPIDGLAESINETIKAGTVTGNFADVLNWAGTNEDEFNEKLKQAKSQTERTNIVMQELASQGLPDAGQAWRDTNKDLVEANEATSDFQDSTAKLAKKLSPVSTAVQRGFNGIVDSALELTEDVDIDGFVDAIDDGFDFIKKTVLPGIKGLFDFVIDNKDAVMVGLTGIGAAFATWKVATTISNVTKTIKAMTDGVKGANTAMKLFNATLGANPAMAVATAVGLLVTGIGFLIAETQKETEEERISREALEAKKKALDETITSYENARDAAYESANADLAQIQNAEKLYSELTTLADETGNVTDKDRARAQFILGELNAALGTEYEMTGNQIKNYQTLQDEIGKTIETKRAEVMLAAQEEVYKEAIKARSAAEEDANIKYKELLEQRQKMGERYLEFEELSSEERIEWINKYGLADLLAHESEIKNLREKEKAYEESQAIVDGVYQNITAYEAAATAALSGNVDETVEILGKQNDGFKTAASVAGESTEEQKRILEEQYENALLTLERYEQKYNEGMEGYNEDTLNTLRKTAENAKIEAEKIGANIGSSTQLGLYNASASLTNTVGSVFGNAINAAKKALGIHSPSKVFKQFGALSGEGFELGLSDSMKTAFKSTEKEIKDGMSRLSAQADIHPFSLPSSAISAGNVYTKTNSYGDFTFTVVAQPGMDEERIADVVMQRMQAEVLRREASFSK</sequence>
<evidence type="ECO:0000256" key="1">
    <source>
        <dbReference type="SAM" id="Coils"/>
    </source>
</evidence>
<proteinExistence type="predicted"/>
<feature type="coiled-coil region" evidence="1">
    <location>
        <begin position="474"/>
        <end position="508"/>
    </location>
</feature>
<name>A0A328UD12_9FIRM</name>
<reference evidence="2 3" key="1">
    <citation type="submission" date="2018-06" db="EMBL/GenBank/DDBJ databases">
        <title>Noncontiguous genome sequence of Ruminococcaceae bacterium ASD2818.</title>
        <authorList>
            <person name="Chaplin A.V."/>
            <person name="Sokolova S.R."/>
            <person name="Kochetkova T.O."/>
            <person name="Goltsov A.Y."/>
            <person name="Trofimov D.Y."/>
            <person name="Efimov B.A."/>
        </authorList>
    </citation>
    <scope>NUCLEOTIDE SEQUENCE [LARGE SCALE GENOMIC DNA]</scope>
    <source>
        <strain evidence="2 3">ASD2818</strain>
    </source>
</reference>
<feature type="coiled-coil region" evidence="1">
    <location>
        <begin position="14"/>
        <end position="69"/>
    </location>
</feature>
<keyword evidence="3" id="KW-1185">Reference proteome</keyword>
<dbReference type="RefSeq" id="WP_112333784.1">
    <property type="nucleotide sequence ID" value="NZ_QLYR01000018.1"/>
</dbReference>
<gene>
    <name evidence="2" type="ORF">DPQ25_13920</name>
</gene>
<keyword evidence="1" id="KW-0175">Coiled coil</keyword>
<dbReference type="Proteomes" id="UP000249377">
    <property type="component" value="Unassembled WGS sequence"/>
</dbReference>
<evidence type="ECO:0000313" key="2">
    <source>
        <dbReference type="EMBL" id="RAQ21995.1"/>
    </source>
</evidence>
<comment type="caution">
    <text evidence="2">The sequence shown here is derived from an EMBL/GenBank/DDBJ whole genome shotgun (WGS) entry which is preliminary data.</text>
</comment>
<protein>
    <recommendedName>
        <fullName evidence="4">Phage tail tape measure protein</fullName>
    </recommendedName>
</protein>
<feature type="coiled-coil region" evidence="1">
    <location>
        <begin position="596"/>
        <end position="678"/>
    </location>
</feature>
<feature type="coiled-coil region" evidence="1">
    <location>
        <begin position="733"/>
        <end position="786"/>
    </location>
</feature>
<dbReference type="AlphaFoldDB" id="A0A328UD12"/>